<evidence type="ECO:0000256" key="1">
    <source>
        <dbReference type="SAM" id="MobiDB-lite"/>
    </source>
</evidence>
<feature type="compositionally biased region" description="Polar residues" evidence="1">
    <location>
        <begin position="121"/>
        <end position="133"/>
    </location>
</feature>
<protein>
    <submittedName>
        <fullName evidence="3">PROTEIN/RNA Complex, archaeal, ribosomal, 50S, protein.0A</fullName>
    </submittedName>
</protein>
<keyword evidence="2" id="KW-0472">Membrane</keyword>
<feature type="compositionally biased region" description="Polar residues" evidence="1">
    <location>
        <begin position="147"/>
        <end position="161"/>
    </location>
</feature>
<accession>A0A8S5R7Q3</accession>
<sequence>MWKCKKCGRDSQDESKYCDWCGMSKSKSFRQSKGVKDNKSKTKNERNIFLDKYTILGFITIVLFFLLFVKCCVGCGSNDSKYDDEYWRSINREEKLRDAGLENAADKEKRDRRNRLKGVSSGYSSDPNYSPTINDEGEYHTIDGKNKQIQYQGSKEQQSDLNMIDEYSKTHPDF</sequence>
<evidence type="ECO:0000256" key="2">
    <source>
        <dbReference type="SAM" id="Phobius"/>
    </source>
</evidence>
<reference evidence="3" key="1">
    <citation type="journal article" date="2021" name="Proc. Natl. Acad. Sci. U.S.A.">
        <title>A Catalog of Tens of Thousands of Viruses from Human Metagenomes Reveals Hidden Associations with Chronic Diseases.</title>
        <authorList>
            <person name="Tisza M.J."/>
            <person name="Buck C.B."/>
        </authorList>
    </citation>
    <scope>NUCLEOTIDE SEQUENCE</scope>
    <source>
        <strain evidence="3">CtIVh9</strain>
    </source>
</reference>
<keyword evidence="2" id="KW-1133">Transmembrane helix</keyword>
<keyword evidence="2" id="KW-0812">Transmembrane</keyword>
<dbReference type="EMBL" id="BK015838">
    <property type="protein sequence ID" value="DAE27430.1"/>
    <property type="molecule type" value="Genomic_DNA"/>
</dbReference>
<name>A0A8S5R7Q3_9VIRU</name>
<proteinExistence type="predicted"/>
<evidence type="ECO:0000313" key="3">
    <source>
        <dbReference type="EMBL" id="DAE27430.1"/>
    </source>
</evidence>
<feature type="compositionally biased region" description="Basic and acidic residues" evidence="1">
    <location>
        <begin position="137"/>
        <end position="146"/>
    </location>
</feature>
<feature type="region of interest" description="Disordered" evidence="1">
    <location>
        <begin position="99"/>
        <end position="174"/>
    </location>
</feature>
<organism evidence="3">
    <name type="scientific">virus sp. ctIVh9</name>
    <dbReference type="NCBI Taxonomy" id="2826797"/>
    <lineage>
        <taxon>Viruses</taxon>
    </lineage>
</organism>
<feature type="compositionally biased region" description="Basic and acidic residues" evidence="1">
    <location>
        <begin position="99"/>
        <end position="111"/>
    </location>
</feature>
<feature type="transmembrane region" description="Helical" evidence="2">
    <location>
        <begin position="49"/>
        <end position="69"/>
    </location>
</feature>